<dbReference type="InterPro" id="IPR008007">
    <property type="entry name" value="Peptidase_M42"/>
</dbReference>
<dbReference type="Proteomes" id="UP000009149">
    <property type="component" value="Chromosome"/>
</dbReference>
<evidence type="ECO:0000256" key="2">
    <source>
        <dbReference type="ARBA" id="ARBA00022438"/>
    </source>
</evidence>
<feature type="binding site" evidence="8">
    <location>
        <position position="233"/>
    </location>
    <ligand>
        <name>Zn(2+)</name>
        <dbReference type="ChEBI" id="CHEBI:29105"/>
        <label>1</label>
    </ligand>
</feature>
<dbReference type="PANTHER" id="PTHR32481:SF20">
    <property type="entry name" value="AMINOPEPTIDASE YSDC"/>
    <property type="match status" value="1"/>
</dbReference>
<dbReference type="Gene3D" id="3.40.630.10">
    <property type="entry name" value="Zn peptidases"/>
    <property type="match status" value="1"/>
</dbReference>
<dbReference type="InterPro" id="IPR023367">
    <property type="entry name" value="Peptidase_M42_dom2"/>
</dbReference>
<evidence type="ECO:0000313" key="10">
    <source>
        <dbReference type="Proteomes" id="UP000009149"/>
    </source>
</evidence>
<reference evidence="9 10" key="1">
    <citation type="journal article" date="2008" name="Biol. Direct">
        <title>Complete genome sequence of the extremely acidophilic methanotroph isolate V4, Methylacidiphilum infernorum, a representative of the bacterial phylum Verrucomicrobia.</title>
        <authorList>
            <person name="Hou S."/>
            <person name="Makarova K.S."/>
            <person name="Saw J.H."/>
            <person name="Senin P."/>
            <person name="Ly B.V."/>
            <person name="Zhou Z."/>
            <person name="Ren Y."/>
            <person name="Wang J."/>
            <person name="Galperin M.Y."/>
            <person name="Omelchenko M.V."/>
            <person name="Wolf Y.I."/>
            <person name="Yutin N."/>
            <person name="Koonin E.V."/>
            <person name="Stott M.B."/>
            <person name="Mountain B.W."/>
            <person name="Crowe M.A."/>
            <person name="Smirnova A.V."/>
            <person name="Dunfield P.F."/>
            <person name="Feng L."/>
            <person name="Wang L."/>
            <person name="Alam M."/>
        </authorList>
    </citation>
    <scope>NUCLEOTIDE SEQUENCE [LARGE SCALE GENOMIC DNA]</scope>
    <source>
        <strain evidence="10">Isolate V4</strain>
    </source>
</reference>
<dbReference type="InterPro" id="IPR051464">
    <property type="entry name" value="Peptidase_M42_aminopept"/>
</dbReference>
<evidence type="ECO:0000256" key="4">
    <source>
        <dbReference type="ARBA" id="ARBA00022723"/>
    </source>
</evidence>
<evidence type="ECO:0000256" key="7">
    <source>
        <dbReference type="PIRSR" id="PIRSR001123-1"/>
    </source>
</evidence>
<accession>B3DXT7</accession>
<keyword evidence="2" id="KW-0031">Aminopeptidase</keyword>
<evidence type="ECO:0000256" key="1">
    <source>
        <dbReference type="ARBA" id="ARBA00006272"/>
    </source>
</evidence>
<dbReference type="GO" id="GO:0046872">
    <property type="term" value="F:metal ion binding"/>
    <property type="evidence" value="ECO:0007669"/>
    <property type="project" value="UniProtKB-UniRule"/>
</dbReference>
<dbReference type="KEGG" id="min:Minf_1835"/>
<dbReference type="eggNOG" id="COG1363">
    <property type="taxonomic scope" value="Bacteria"/>
</dbReference>
<comment type="cofactor">
    <cofactor evidence="8">
        <name>a divalent metal cation</name>
        <dbReference type="ChEBI" id="CHEBI:60240"/>
    </cofactor>
    <text evidence="8">Binds 2 divalent metal cations per subunit.</text>
</comment>
<dbReference type="SUPFAM" id="SSF101821">
    <property type="entry name" value="Aminopeptidase/glucanase lid domain"/>
    <property type="match status" value="1"/>
</dbReference>
<feature type="binding site" evidence="8">
    <location>
        <position position="320"/>
    </location>
    <ligand>
        <name>Zn(2+)</name>
        <dbReference type="ChEBI" id="CHEBI:29105"/>
        <label>2</label>
    </ligand>
</feature>
<dbReference type="OrthoDB" id="9772053at2"/>
<evidence type="ECO:0000256" key="6">
    <source>
        <dbReference type="PIRNR" id="PIRNR001123"/>
    </source>
</evidence>
<dbReference type="STRING" id="481448.Minf_1835"/>
<dbReference type="AlphaFoldDB" id="B3DXT7"/>
<gene>
    <name evidence="9" type="primary">frvX</name>
    <name evidence="9" type="ordered locus">Minf_1835</name>
</gene>
<proteinExistence type="inferred from homology"/>
<evidence type="ECO:0000313" key="9">
    <source>
        <dbReference type="EMBL" id="ACD83889.1"/>
    </source>
</evidence>
<protein>
    <submittedName>
        <fullName evidence="9">Cellulase M or related protein</fullName>
    </submittedName>
</protein>
<dbReference type="EMBL" id="CP000975">
    <property type="protein sequence ID" value="ACD83889.1"/>
    <property type="molecule type" value="Genomic_DNA"/>
</dbReference>
<name>B3DXT7_METI4</name>
<keyword evidence="5" id="KW-0378">Hydrolase</keyword>
<dbReference type="SUPFAM" id="SSF53187">
    <property type="entry name" value="Zn-dependent exopeptidases"/>
    <property type="match status" value="1"/>
</dbReference>
<evidence type="ECO:0000256" key="5">
    <source>
        <dbReference type="ARBA" id="ARBA00022801"/>
    </source>
</evidence>
<feature type="binding site" evidence="8">
    <location>
        <position position="177"/>
    </location>
    <ligand>
        <name>Zn(2+)</name>
        <dbReference type="ChEBI" id="CHEBI:29105"/>
        <label>1</label>
    </ligand>
</feature>
<evidence type="ECO:0000256" key="8">
    <source>
        <dbReference type="PIRSR" id="PIRSR001123-2"/>
    </source>
</evidence>
<dbReference type="HOGENOM" id="CLU_047249_1_0_0"/>
<feature type="active site" description="Proton acceptor" evidence="7">
    <location>
        <position position="210"/>
    </location>
</feature>
<dbReference type="GO" id="GO:0006508">
    <property type="term" value="P:proteolysis"/>
    <property type="evidence" value="ECO:0007669"/>
    <property type="project" value="UniProtKB-KW"/>
</dbReference>
<keyword evidence="3" id="KW-0645">Protease</keyword>
<organism evidence="9 10">
    <name type="scientific">Methylacidiphilum infernorum (isolate V4)</name>
    <name type="common">Methylokorus infernorum (strain V4)</name>
    <dbReference type="NCBI Taxonomy" id="481448"/>
    <lineage>
        <taxon>Bacteria</taxon>
        <taxon>Pseudomonadati</taxon>
        <taxon>Verrucomicrobiota</taxon>
        <taxon>Methylacidiphilae</taxon>
        <taxon>Methylacidiphilales</taxon>
        <taxon>Methylacidiphilaceae</taxon>
        <taxon>Methylacidiphilum (ex Ratnadevi et al. 2023)</taxon>
    </lineage>
</organism>
<dbReference type="GO" id="GO:0004177">
    <property type="term" value="F:aminopeptidase activity"/>
    <property type="evidence" value="ECO:0007669"/>
    <property type="project" value="UniProtKB-UniRule"/>
</dbReference>
<feature type="binding site" evidence="8">
    <location>
        <position position="211"/>
    </location>
    <ligand>
        <name>Zn(2+)</name>
        <dbReference type="ChEBI" id="CHEBI:29105"/>
        <label>2</label>
    </ligand>
</feature>
<feature type="binding site" evidence="8">
    <location>
        <position position="65"/>
    </location>
    <ligand>
        <name>Zn(2+)</name>
        <dbReference type="ChEBI" id="CHEBI:29105"/>
        <label>1</label>
    </ligand>
</feature>
<evidence type="ECO:0000256" key="3">
    <source>
        <dbReference type="ARBA" id="ARBA00022670"/>
    </source>
</evidence>
<dbReference type="PIRSF" id="PIRSF001123">
    <property type="entry name" value="PepA_GA"/>
    <property type="match status" value="1"/>
</dbReference>
<comment type="similarity">
    <text evidence="1 6">Belongs to the peptidase M42 family.</text>
</comment>
<feature type="binding site" evidence="8">
    <location>
        <position position="177"/>
    </location>
    <ligand>
        <name>Zn(2+)</name>
        <dbReference type="ChEBI" id="CHEBI:29105"/>
        <label>2</label>
    </ligand>
</feature>
<dbReference type="Gene3D" id="2.40.30.40">
    <property type="entry name" value="Peptidase M42, domain 2"/>
    <property type="match status" value="1"/>
</dbReference>
<dbReference type="RefSeq" id="WP_012464171.1">
    <property type="nucleotide sequence ID" value="NC_010794.1"/>
</dbReference>
<dbReference type="Pfam" id="PF05343">
    <property type="entry name" value="Peptidase_M42"/>
    <property type="match status" value="1"/>
</dbReference>
<keyword evidence="4 8" id="KW-0479">Metal-binding</keyword>
<sequence length="365" mass="40241">MKKESFEFLLSLLNTPSPSSLETLGQKVWIDYVKNYAHRVEVDAYGNAVATLNLEGKPKILVNGHIDEIAFQVQYVDDNGFIYFSPVGGPDPKLSRGRKVNIFHEGKVVPGVIGTLAIHMQEKEGQEKTPKWNELFIDIGASSRDEALEHVQVGDLVLYDSEAFCLLNDIWISRGCDDKVGAFVAAEVLRICSEEKISAPCIVAASTIQEENGLYGASMIGYSIHPDIAIVVDVGHATDIPIADKKKFGDIRLGKGPILSHGSVNHPGIVDYLNKLAHKLSLSHQHGIDPRRSGTDADALFIQRGGIPSCSIGIPNRYMHSPVEAFHLKDLETAATWIAAFCKEIKSREEILPSIEKEPFLEKRF</sequence>
<dbReference type="PANTHER" id="PTHR32481">
    <property type="entry name" value="AMINOPEPTIDASE"/>
    <property type="match status" value="1"/>
</dbReference>